<dbReference type="AlphaFoldDB" id="A0A139AKL3"/>
<proteinExistence type="predicted"/>
<sequence length="60" mass="6853">IVRVFLMQTPTVIFITQFLNGVAYYSQLNYIPQYFQVLKQESGTQAGLQMIPLLVVQVMA</sequence>
<reference evidence="1 2" key="1">
    <citation type="journal article" date="2015" name="Genome Biol. Evol.">
        <title>Phylogenomic analyses indicate that early fungi evolved digesting cell walls of algal ancestors of land plants.</title>
        <authorList>
            <person name="Chang Y."/>
            <person name="Wang S."/>
            <person name="Sekimoto S."/>
            <person name="Aerts A.L."/>
            <person name="Choi C."/>
            <person name="Clum A."/>
            <person name="LaButti K.M."/>
            <person name="Lindquist E.A."/>
            <person name="Yee Ngan C."/>
            <person name="Ohm R.A."/>
            <person name="Salamov A.A."/>
            <person name="Grigoriev I.V."/>
            <person name="Spatafora J.W."/>
            <person name="Berbee M.L."/>
        </authorList>
    </citation>
    <scope>NUCLEOTIDE SEQUENCE [LARGE SCALE GENOMIC DNA]</scope>
    <source>
        <strain evidence="1 2">JEL478</strain>
    </source>
</reference>
<evidence type="ECO:0000313" key="2">
    <source>
        <dbReference type="Proteomes" id="UP000070544"/>
    </source>
</evidence>
<dbReference type="Proteomes" id="UP000070544">
    <property type="component" value="Unassembled WGS sequence"/>
</dbReference>
<organism evidence="1 2">
    <name type="scientific">Gonapodya prolifera (strain JEL478)</name>
    <name type="common">Monoblepharis prolifera</name>
    <dbReference type="NCBI Taxonomy" id="1344416"/>
    <lineage>
        <taxon>Eukaryota</taxon>
        <taxon>Fungi</taxon>
        <taxon>Fungi incertae sedis</taxon>
        <taxon>Chytridiomycota</taxon>
        <taxon>Chytridiomycota incertae sedis</taxon>
        <taxon>Monoblepharidomycetes</taxon>
        <taxon>Monoblepharidales</taxon>
        <taxon>Gonapodyaceae</taxon>
        <taxon>Gonapodya</taxon>
    </lineage>
</organism>
<accession>A0A139AKL3</accession>
<keyword evidence="2" id="KW-1185">Reference proteome</keyword>
<feature type="non-terminal residue" evidence="1">
    <location>
        <position position="60"/>
    </location>
</feature>
<gene>
    <name evidence="1" type="ORF">M427DRAFT_86845</name>
</gene>
<protein>
    <submittedName>
        <fullName evidence="1">Uncharacterized protein</fullName>
    </submittedName>
</protein>
<feature type="non-terminal residue" evidence="1">
    <location>
        <position position="1"/>
    </location>
</feature>
<name>A0A139AKL3_GONPJ</name>
<dbReference type="EMBL" id="KQ965747">
    <property type="protein sequence ID" value="KXS17331.1"/>
    <property type="molecule type" value="Genomic_DNA"/>
</dbReference>
<evidence type="ECO:0000313" key="1">
    <source>
        <dbReference type="EMBL" id="KXS17331.1"/>
    </source>
</evidence>